<evidence type="ECO:0000259" key="1">
    <source>
        <dbReference type="PROSITE" id="PS50095"/>
    </source>
</evidence>
<comment type="caution">
    <text evidence="2">The sequence shown here is derived from an EMBL/GenBank/DDBJ whole genome shotgun (WGS) entry which is preliminary data.</text>
</comment>
<dbReference type="RefSeq" id="WP_265376704.1">
    <property type="nucleotide sequence ID" value="NZ_JAMQPV010000005.1"/>
</dbReference>
<keyword evidence="3" id="KW-1185">Reference proteome</keyword>
<dbReference type="EMBL" id="JAMQPV010000005">
    <property type="protein sequence ID" value="MCW7463989.1"/>
    <property type="molecule type" value="Genomic_DNA"/>
</dbReference>
<dbReference type="Proteomes" id="UP001209737">
    <property type="component" value="Unassembled WGS sequence"/>
</dbReference>
<feature type="domain" description="PLAT" evidence="1">
    <location>
        <begin position="560"/>
        <end position="636"/>
    </location>
</feature>
<evidence type="ECO:0000313" key="2">
    <source>
        <dbReference type="EMBL" id="MCW7463989.1"/>
    </source>
</evidence>
<dbReference type="PROSITE" id="PS51257">
    <property type="entry name" value="PROKAR_LIPOPROTEIN"/>
    <property type="match status" value="1"/>
</dbReference>
<reference evidence="2 3" key="1">
    <citation type="submission" date="2022-06" db="EMBL/GenBank/DDBJ databases">
        <title>Leptospira isolates from biofilms formed at urban environments.</title>
        <authorList>
            <person name="Ribeiro P.S."/>
            <person name="Sousa T."/>
            <person name="Carvalho N."/>
            <person name="Aburjaile F."/>
            <person name="Neves F."/>
            <person name="Oliveira D."/>
            <person name="Blanco L."/>
            <person name="Lima J."/>
            <person name="Costa F."/>
            <person name="Brenig B."/>
            <person name="Soares S."/>
            <person name="Ramos R."/>
            <person name="Goes-Neto A."/>
            <person name="Matiuzzi M."/>
            <person name="Azevedo V."/>
            <person name="Ristow P."/>
        </authorList>
    </citation>
    <scope>NUCLEOTIDE SEQUENCE [LARGE SCALE GENOMIC DNA]</scope>
    <source>
        <strain evidence="2 3">VSF25</strain>
    </source>
</reference>
<name>A0ABT3M1Y5_9LEPT</name>
<organism evidence="2 3">
    <name type="scientific">Leptospira limi</name>
    <dbReference type="NCBI Taxonomy" id="2950023"/>
    <lineage>
        <taxon>Bacteria</taxon>
        <taxon>Pseudomonadati</taxon>
        <taxon>Spirochaetota</taxon>
        <taxon>Spirochaetia</taxon>
        <taxon>Leptospirales</taxon>
        <taxon>Leptospiraceae</taxon>
        <taxon>Leptospira</taxon>
    </lineage>
</organism>
<evidence type="ECO:0000313" key="3">
    <source>
        <dbReference type="Proteomes" id="UP001209737"/>
    </source>
</evidence>
<proteinExistence type="predicted"/>
<dbReference type="PROSITE" id="PS50095">
    <property type="entry name" value="PLAT"/>
    <property type="match status" value="1"/>
</dbReference>
<protein>
    <recommendedName>
        <fullName evidence="1">PLAT domain-containing protein</fullName>
    </recommendedName>
</protein>
<sequence length="636" mass="70319">MKYLNQLFALFLVSLFITGCNKPDDSKEIWKWASILPGNGTINTENSEYNETQIIDLAMNSNLGNNGFYGKFVASANYPTGITEIPINDLIPEIIPGNSGIPETSNQTLLANGVVALKSISLLQRAKIEANLFTLAHCKGFFGKESCKGFKAELTFGKEAQQEINYISKADTISMDKNSKILGKAYANEYKLKSNSQISERITPIGNLPLLPKFLIGTTSETNIYARKNTTLEPGSYKSILVSPGIQLNLREGYYQIKSLYLNYKSSLICNGTCVITIKDDLITLPNTLITAASGDSKDLLIYSQNADYRLWIFSKPAVIIGNKSNLIANIYSPYGTIVVNDSTSIKGTLIGKDISIGKNAKVYDTYIGQNPSELSYDTLTIPINRISIINSTGQEYSIHNGQKSIIFNKDFSNNIAESIDFPNTNIPASLASKIRFYINGEAYVNNSSQEYKVKFITDGNQNYFDAIGEINISSGKLTELRIRPSNNFSMLKVFDTEYLLTPKFEIEQLRYFGIDKLSLVERYVGEDSKLLIQNSDTIVDANVIDLSSNYETIEGHQLITTIVTIKTNDIFLDEDGGLTRGDSISVKSLGGEVGDVKLFSPHTASFSEGERSLVFLRTINGIKYVTFGPLGKIKL</sequence>
<gene>
    <name evidence="2" type="ORF">ND812_17935</name>
</gene>
<accession>A0ABT3M1Y5</accession>
<dbReference type="InterPro" id="IPR001024">
    <property type="entry name" value="PLAT/LH2_dom"/>
</dbReference>